<feature type="domain" description="Release factor glutamine methyltransferase N-terminal" evidence="7">
    <location>
        <begin position="7"/>
        <end position="75"/>
    </location>
</feature>
<dbReference type="GO" id="GO:0032259">
    <property type="term" value="P:methylation"/>
    <property type="evidence" value="ECO:0007669"/>
    <property type="project" value="UniProtKB-KW"/>
</dbReference>
<dbReference type="InterPro" id="IPR007848">
    <property type="entry name" value="Small_mtfrase_dom"/>
</dbReference>
<dbReference type="Pfam" id="PF17827">
    <property type="entry name" value="PrmC_N"/>
    <property type="match status" value="1"/>
</dbReference>
<organism evidence="8 9">
    <name type="scientific">Kangiella marina</name>
    <dbReference type="NCBI Taxonomy" id="1079178"/>
    <lineage>
        <taxon>Bacteria</taxon>
        <taxon>Pseudomonadati</taxon>
        <taxon>Pseudomonadota</taxon>
        <taxon>Gammaproteobacteria</taxon>
        <taxon>Kangiellales</taxon>
        <taxon>Kangiellaceae</taxon>
        <taxon>Kangiella</taxon>
    </lineage>
</organism>
<dbReference type="InterPro" id="IPR002052">
    <property type="entry name" value="DNA_methylase_N6_adenine_CS"/>
</dbReference>
<name>A0ABP8IM12_9GAMM</name>
<feature type="domain" description="Methyltransferase small" evidence="6">
    <location>
        <begin position="110"/>
        <end position="193"/>
    </location>
</feature>
<feature type="binding site" evidence="5">
    <location>
        <begin position="186"/>
        <end position="189"/>
    </location>
    <ligand>
        <name>substrate</name>
    </ligand>
</feature>
<dbReference type="Pfam" id="PF05175">
    <property type="entry name" value="MTS"/>
    <property type="match status" value="1"/>
</dbReference>
<comment type="function">
    <text evidence="5">Methylates the class 1 translation termination release factors RF1/PrfA and RF2/PrfB on the glutamine residue of the universally conserved GGQ motif.</text>
</comment>
<evidence type="ECO:0000313" key="8">
    <source>
        <dbReference type="EMBL" id="GAA4362926.1"/>
    </source>
</evidence>
<sequence>MTKTVQEVLQWAVLELANTDNAKLDAEVLLAETLEQSRTWLKTWSDKPISEQQLAQFKAYIGRRQQGEPVAYIVGRQDFWTLSLKVTPATLIPRPETEHLVESVLSKAPHDQPLNIVDLGTGTGAIALAIASERPQCQVWAMDVSDEALAVAEHNRQQLQLENVTCRKGHWLRNWTGEGFDLIVSNPPYIEPNDPHLKDLTYEPISALVADDDGLSDIKEITEQAMLHLKAGGWLMLEHGYNQGGVVRHILQTQGFACVETEADYAGLDRVTYGQKLNFKR</sequence>
<dbReference type="EC" id="2.1.1.297" evidence="5"/>
<keyword evidence="9" id="KW-1185">Reference proteome</keyword>
<comment type="similarity">
    <text evidence="5">Belongs to the protein N5-glutamine methyltransferase family. PrmC subfamily.</text>
</comment>
<feature type="binding site" evidence="5">
    <location>
        <position position="143"/>
    </location>
    <ligand>
        <name>S-adenosyl-L-methionine</name>
        <dbReference type="ChEBI" id="CHEBI:59789"/>
    </ligand>
</feature>
<dbReference type="SUPFAM" id="SSF53335">
    <property type="entry name" value="S-adenosyl-L-methionine-dependent methyltransferases"/>
    <property type="match status" value="1"/>
</dbReference>
<dbReference type="Gene3D" id="3.40.50.150">
    <property type="entry name" value="Vaccinia Virus protein VP39"/>
    <property type="match status" value="1"/>
</dbReference>
<dbReference type="EMBL" id="BAABFV010000002">
    <property type="protein sequence ID" value="GAA4362926.1"/>
    <property type="molecule type" value="Genomic_DNA"/>
</dbReference>
<dbReference type="Gene3D" id="1.10.8.10">
    <property type="entry name" value="DNA helicase RuvA subunit, C-terminal domain"/>
    <property type="match status" value="1"/>
</dbReference>
<evidence type="ECO:0000256" key="2">
    <source>
        <dbReference type="ARBA" id="ARBA00022679"/>
    </source>
</evidence>
<evidence type="ECO:0000256" key="4">
    <source>
        <dbReference type="ARBA" id="ARBA00048391"/>
    </source>
</evidence>
<dbReference type="PANTHER" id="PTHR18895">
    <property type="entry name" value="HEMK METHYLTRANSFERASE"/>
    <property type="match status" value="1"/>
</dbReference>
<evidence type="ECO:0000313" key="9">
    <source>
        <dbReference type="Proteomes" id="UP001501011"/>
    </source>
</evidence>
<dbReference type="GO" id="GO:0008168">
    <property type="term" value="F:methyltransferase activity"/>
    <property type="evidence" value="ECO:0007669"/>
    <property type="project" value="UniProtKB-KW"/>
</dbReference>
<protein>
    <recommendedName>
        <fullName evidence="5">Release factor glutamine methyltransferase</fullName>
        <shortName evidence="5">RF MTase</shortName>
        <ecNumber evidence="5">2.1.1.297</ecNumber>
    </recommendedName>
    <alternativeName>
        <fullName evidence="5">N5-glutamine methyltransferase PrmC</fullName>
    </alternativeName>
    <alternativeName>
        <fullName evidence="5">Protein-(glutamine-N5) MTase PrmC</fullName>
    </alternativeName>
    <alternativeName>
        <fullName evidence="5">Protein-glutamine N-methyltransferase PrmC</fullName>
    </alternativeName>
</protein>
<dbReference type="Proteomes" id="UP001501011">
    <property type="component" value="Unassembled WGS sequence"/>
</dbReference>
<comment type="catalytic activity">
    <reaction evidence="4 5">
        <text>L-glutaminyl-[peptide chain release factor] + S-adenosyl-L-methionine = N(5)-methyl-L-glutaminyl-[peptide chain release factor] + S-adenosyl-L-homocysteine + H(+)</text>
        <dbReference type="Rhea" id="RHEA:42896"/>
        <dbReference type="Rhea" id="RHEA-COMP:10271"/>
        <dbReference type="Rhea" id="RHEA-COMP:10272"/>
        <dbReference type="ChEBI" id="CHEBI:15378"/>
        <dbReference type="ChEBI" id="CHEBI:30011"/>
        <dbReference type="ChEBI" id="CHEBI:57856"/>
        <dbReference type="ChEBI" id="CHEBI:59789"/>
        <dbReference type="ChEBI" id="CHEBI:61891"/>
        <dbReference type="EC" id="2.1.1.297"/>
    </reaction>
</comment>
<comment type="caution">
    <text evidence="8">The sequence shown here is derived from an EMBL/GenBank/DDBJ whole genome shotgun (WGS) entry which is preliminary data.</text>
</comment>
<dbReference type="NCBIfam" id="TIGR03534">
    <property type="entry name" value="RF_mod_PrmC"/>
    <property type="match status" value="1"/>
</dbReference>
<dbReference type="PROSITE" id="PS00092">
    <property type="entry name" value="N6_MTASE"/>
    <property type="match status" value="1"/>
</dbReference>
<gene>
    <name evidence="5 8" type="primary">prmC</name>
    <name evidence="8" type="ORF">GCM10023151_17610</name>
</gene>
<dbReference type="CDD" id="cd02440">
    <property type="entry name" value="AdoMet_MTases"/>
    <property type="match status" value="1"/>
</dbReference>
<dbReference type="InterPro" id="IPR050320">
    <property type="entry name" value="N5-glutamine_MTase"/>
</dbReference>
<keyword evidence="1 5" id="KW-0489">Methyltransferase</keyword>
<keyword evidence="3 5" id="KW-0949">S-adenosyl-L-methionine</keyword>
<feature type="binding site" evidence="5">
    <location>
        <position position="171"/>
    </location>
    <ligand>
        <name>S-adenosyl-L-methionine</name>
        <dbReference type="ChEBI" id="CHEBI:59789"/>
    </ligand>
</feature>
<evidence type="ECO:0000259" key="7">
    <source>
        <dbReference type="Pfam" id="PF17827"/>
    </source>
</evidence>
<evidence type="ECO:0000256" key="3">
    <source>
        <dbReference type="ARBA" id="ARBA00022691"/>
    </source>
</evidence>
<keyword evidence="2 5" id="KW-0808">Transferase</keyword>
<dbReference type="RefSeq" id="WP_345292854.1">
    <property type="nucleotide sequence ID" value="NZ_BAABFV010000002.1"/>
</dbReference>
<evidence type="ECO:0000256" key="1">
    <source>
        <dbReference type="ARBA" id="ARBA00022603"/>
    </source>
</evidence>
<reference evidence="9" key="1">
    <citation type="journal article" date="2019" name="Int. J. Syst. Evol. Microbiol.">
        <title>The Global Catalogue of Microorganisms (GCM) 10K type strain sequencing project: providing services to taxonomists for standard genome sequencing and annotation.</title>
        <authorList>
            <consortium name="The Broad Institute Genomics Platform"/>
            <consortium name="The Broad Institute Genome Sequencing Center for Infectious Disease"/>
            <person name="Wu L."/>
            <person name="Ma J."/>
        </authorList>
    </citation>
    <scope>NUCLEOTIDE SEQUENCE [LARGE SCALE GENOMIC DNA]</scope>
    <source>
        <strain evidence="9">JCM 17728</strain>
    </source>
</reference>
<dbReference type="PANTHER" id="PTHR18895:SF74">
    <property type="entry name" value="MTRF1L RELEASE FACTOR GLUTAMINE METHYLTRANSFERASE"/>
    <property type="match status" value="1"/>
</dbReference>
<evidence type="ECO:0000256" key="5">
    <source>
        <dbReference type="HAMAP-Rule" id="MF_02126"/>
    </source>
</evidence>
<dbReference type="InterPro" id="IPR040758">
    <property type="entry name" value="PrmC_N"/>
</dbReference>
<dbReference type="NCBIfam" id="TIGR00536">
    <property type="entry name" value="hemK_fam"/>
    <property type="match status" value="1"/>
</dbReference>
<feature type="binding site" evidence="5">
    <location>
        <position position="186"/>
    </location>
    <ligand>
        <name>S-adenosyl-L-methionine</name>
        <dbReference type="ChEBI" id="CHEBI:59789"/>
    </ligand>
</feature>
<proteinExistence type="inferred from homology"/>
<dbReference type="InterPro" id="IPR004556">
    <property type="entry name" value="HemK-like"/>
</dbReference>
<dbReference type="InterPro" id="IPR029063">
    <property type="entry name" value="SAM-dependent_MTases_sf"/>
</dbReference>
<dbReference type="InterPro" id="IPR019874">
    <property type="entry name" value="RF_methyltr_PrmC"/>
</dbReference>
<dbReference type="HAMAP" id="MF_02126">
    <property type="entry name" value="RF_methyltr_PrmC"/>
    <property type="match status" value="1"/>
</dbReference>
<feature type="binding site" evidence="5">
    <location>
        <begin position="120"/>
        <end position="124"/>
    </location>
    <ligand>
        <name>S-adenosyl-L-methionine</name>
        <dbReference type="ChEBI" id="CHEBI:59789"/>
    </ligand>
</feature>
<evidence type="ECO:0000259" key="6">
    <source>
        <dbReference type="Pfam" id="PF05175"/>
    </source>
</evidence>
<accession>A0ABP8IM12</accession>